<comment type="similarity">
    <text evidence="1">Belongs to the NAD(P)-dependent epimerase/dehydratase family. SDR39U1 subfamily.</text>
</comment>
<dbReference type="NCBIfam" id="TIGR01777">
    <property type="entry name" value="yfcH"/>
    <property type="match status" value="1"/>
</dbReference>
<protein>
    <submittedName>
        <fullName evidence="4">TIGR01777 family protein</fullName>
    </submittedName>
</protein>
<comment type="caution">
    <text evidence="4">The sequence shown here is derived from an EMBL/GenBank/DDBJ whole genome shotgun (WGS) entry which is preliminary data.</text>
</comment>
<dbReference type="OrthoDB" id="9801773at2"/>
<dbReference type="Proteomes" id="UP000279911">
    <property type="component" value="Unassembled WGS sequence"/>
</dbReference>
<dbReference type="SUPFAM" id="SSF51735">
    <property type="entry name" value="NAD(P)-binding Rossmann-fold domains"/>
    <property type="match status" value="1"/>
</dbReference>
<evidence type="ECO:0000256" key="1">
    <source>
        <dbReference type="ARBA" id="ARBA00009353"/>
    </source>
</evidence>
<evidence type="ECO:0000259" key="2">
    <source>
        <dbReference type="Pfam" id="PF01370"/>
    </source>
</evidence>
<dbReference type="InterPro" id="IPR001509">
    <property type="entry name" value="Epimerase_deHydtase"/>
</dbReference>
<evidence type="ECO:0000313" key="5">
    <source>
        <dbReference type="Proteomes" id="UP000279911"/>
    </source>
</evidence>
<dbReference type="Gene3D" id="3.40.50.720">
    <property type="entry name" value="NAD(P)-binding Rossmann-like Domain"/>
    <property type="match status" value="1"/>
</dbReference>
<proteinExistence type="inferred from homology"/>
<gene>
    <name evidence="4" type="ORF">EJA10_19990</name>
</gene>
<evidence type="ECO:0000259" key="3">
    <source>
        <dbReference type="Pfam" id="PF08338"/>
    </source>
</evidence>
<accession>A0A3R9EW97</accession>
<dbReference type="CDD" id="cd05242">
    <property type="entry name" value="SDR_a8"/>
    <property type="match status" value="1"/>
</dbReference>
<reference evidence="5" key="1">
    <citation type="submission" date="2018-12" db="EMBL/GenBank/DDBJ databases">
        <title>Bacillus chawlae sp. nov., Bacillus glennii sp. nov., and Bacillus saganii sp. nov. Isolated from the Vehicle Assembly Building at Kennedy Space Center where the Viking Spacecraft were Assembled.</title>
        <authorList>
            <person name="Seuylemezian A."/>
            <person name="Vaishampayan P."/>
        </authorList>
    </citation>
    <scope>NUCLEOTIDE SEQUENCE [LARGE SCALE GENOMIC DNA]</scope>
    <source>
        <strain evidence="5">DSM 13966</strain>
    </source>
</reference>
<dbReference type="AlphaFoldDB" id="A0A3R9EW97"/>
<dbReference type="RefSeq" id="WP_125481802.1">
    <property type="nucleotide sequence ID" value="NZ_RSFW01000026.1"/>
</dbReference>
<feature type="domain" description="DUF1731" evidence="3">
    <location>
        <begin position="251"/>
        <end position="297"/>
    </location>
</feature>
<dbReference type="PANTHER" id="PTHR11092">
    <property type="entry name" value="SUGAR NUCLEOTIDE EPIMERASE RELATED"/>
    <property type="match status" value="1"/>
</dbReference>
<dbReference type="Pfam" id="PF08338">
    <property type="entry name" value="DUF1731"/>
    <property type="match status" value="1"/>
</dbReference>
<dbReference type="InterPro" id="IPR013549">
    <property type="entry name" value="DUF1731"/>
</dbReference>
<sequence length="300" mass="32993">MKIAITGGTGLVGEALSRELIEKGHEVYILTRNTNGLNSSSNPRYIQWLNSGDQPEKELAGIEAIVNLAGATINSRWTDEYKRKILESRLQAASEVKKIMELLPVKPRVLVNASAVGYYGTSTIEEFTEQSPPGHDFLAETVQHWEAAASEAQALGVRIVLCRFGVILDRKAGALPRIALPYNLFAGGKIGSGNQWLSWIHIEDVIGGVLFAIENTDLEGPVNFSAPSPVTMDEFGKVLSQIMKRPHWLPVPSFALKILLGEMSILVLEGQQALPEKLLKAGYPFRYPDLRDALQDIFSN</sequence>
<dbReference type="Pfam" id="PF01370">
    <property type="entry name" value="Epimerase"/>
    <property type="match status" value="1"/>
</dbReference>
<organism evidence="4 5">
    <name type="scientific">Mesobacillus subterraneus</name>
    <dbReference type="NCBI Taxonomy" id="285983"/>
    <lineage>
        <taxon>Bacteria</taxon>
        <taxon>Bacillati</taxon>
        <taxon>Bacillota</taxon>
        <taxon>Bacilli</taxon>
        <taxon>Bacillales</taxon>
        <taxon>Bacillaceae</taxon>
        <taxon>Mesobacillus</taxon>
    </lineage>
</organism>
<name>A0A3R9EW97_9BACI</name>
<evidence type="ECO:0000313" key="4">
    <source>
        <dbReference type="EMBL" id="RSD24040.1"/>
    </source>
</evidence>
<feature type="domain" description="NAD-dependent epimerase/dehydratase" evidence="2">
    <location>
        <begin position="3"/>
        <end position="217"/>
    </location>
</feature>
<dbReference type="PANTHER" id="PTHR11092:SF0">
    <property type="entry name" value="EPIMERASE FAMILY PROTEIN SDR39U1"/>
    <property type="match status" value="1"/>
</dbReference>
<dbReference type="InterPro" id="IPR036291">
    <property type="entry name" value="NAD(P)-bd_dom_sf"/>
</dbReference>
<dbReference type="InterPro" id="IPR010099">
    <property type="entry name" value="SDR39U1"/>
</dbReference>
<dbReference type="EMBL" id="RSFW01000026">
    <property type="protein sequence ID" value="RSD24040.1"/>
    <property type="molecule type" value="Genomic_DNA"/>
</dbReference>